<proteinExistence type="inferred from homology"/>
<evidence type="ECO:0000256" key="3">
    <source>
        <dbReference type="ARBA" id="ARBA00022729"/>
    </source>
</evidence>
<keyword evidence="9" id="KW-1185">Reference proteome</keyword>
<evidence type="ECO:0000256" key="4">
    <source>
        <dbReference type="ARBA" id="ARBA00022801"/>
    </source>
</evidence>
<dbReference type="PRINTS" id="PR00839">
    <property type="entry name" value="V8PROTEASE"/>
</dbReference>
<evidence type="ECO:0000256" key="1">
    <source>
        <dbReference type="ARBA" id="ARBA00008764"/>
    </source>
</evidence>
<sequence length="275" mass="29482">MMLKRLAICLLLGAIPDTSTAAGSDLTALRSRGELLGWEAVGRVSLGNGFCTGVLITRDLVLTAAHCVFDRQTGARIATQNIRFQAGYVAGHSLADRRIDRVVVDPAYRPRETGNIGTDMVPNDVALLRLESFISSSEADPFAVYADPEPGEKVTVLSYGRGRSEHPSWQRSCSVLWRQGGLMSFDCDVTFGSSGAPVLVRYGNRVRILSLISATAWTKDGEKVALGMELPAKVAELKRLMRNGALPNVQSGAGAKRIKVGSRTTSGGAKFVTVD</sequence>
<dbReference type="RefSeq" id="WP_106609029.1">
    <property type="nucleotide sequence ID" value="NZ_PYGJ01000009.1"/>
</dbReference>
<keyword evidence="5 6" id="KW-0720">Serine protease</keyword>
<dbReference type="Gene3D" id="2.40.10.10">
    <property type="entry name" value="Trypsin-like serine proteases"/>
    <property type="match status" value="2"/>
</dbReference>
<dbReference type="InterPro" id="IPR001254">
    <property type="entry name" value="Trypsin_dom"/>
</dbReference>
<keyword evidence="2 6" id="KW-0645">Protease</keyword>
<organism evidence="8 9">
    <name type="scientific">Shimia abyssi</name>
    <dbReference type="NCBI Taxonomy" id="1662395"/>
    <lineage>
        <taxon>Bacteria</taxon>
        <taxon>Pseudomonadati</taxon>
        <taxon>Pseudomonadota</taxon>
        <taxon>Alphaproteobacteria</taxon>
        <taxon>Rhodobacterales</taxon>
        <taxon>Roseobacteraceae</taxon>
    </lineage>
</organism>
<dbReference type="GO" id="GO:0006508">
    <property type="term" value="P:proteolysis"/>
    <property type="evidence" value="ECO:0007669"/>
    <property type="project" value="UniProtKB-KW"/>
</dbReference>
<dbReference type="PROSITE" id="PS50240">
    <property type="entry name" value="TRYPSIN_DOM"/>
    <property type="match status" value="1"/>
</dbReference>
<evidence type="ECO:0000256" key="5">
    <source>
        <dbReference type="ARBA" id="ARBA00022825"/>
    </source>
</evidence>
<dbReference type="SMART" id="SM00020">
    <property type="entry name" value="Tryp_SPc"/>
    <property type="match status" value="1"/>
</dbReference>
<feature type="chain" id="PRO_5015021672" description="Serine protease" evidence="6">
    <location>
        <begin position="22"/>
        <end position="275"/>
    </location>
</feature>
<evidence type="ECO:0000256" key="2">
    <source>
        <dbReference type="ARBA" id="ARBA00022670"/>
    </source>
</evidence>
<evidence type="ECO:0000313" key="9">
    <source>
        <dbReference type="Proteomes" id="UP000240418"/>
    </source>
</evidence>
<dbReference type="InterPro" id="IPR050966">
    <property type="entry name" value="Glutamyl_endopeptidase"/>
</dbReference>
<protein>
    <recommendedName>
        <fullName evidence="6">Serine protease</fullName>
        <ecNumber evidence="6">3.4.21.-</ecNumber>
    </recommendedName>
</protein>
<dbReference type="InterPro" id="IPR008256">
    <property type="entry name" value="Peptidase_S1B"/>
</dbReference>
<keyword evidence="4 6" id="KW-0378">Hydrolase</keyword>
<name>A0A2P8FAA7_9RHOB</name>
<dbReference type="InterPro" id="IPR009003">
    <property type="entry name" value="Peptidase_S1_PA"/>
</dbReference>
<feature type="domain" description="Peptidase S1" evidence="7">
    <location>
        <begin position="20"/>
        <end position="275"/>
    </location>
</feature>
<dbReference type="InterPro" id="IPR043504">
    <property type="entry name" value="Peptidase_S1_PA_chymotrypsin"/>
</dbReference>
<dbReference type="PROSITE" id="PS00134">
    <property type="entry name" value="TRYPSIN_HIS"/>
    <property type="match status" value="1"/>
</dbReference>
<reference evidence="8 9" key="1">
    <citation type="submission" date="2018-03" db="EMBL/GenBank/DDBJ databases">
        <title>Genomic Encyclopedia of Archaeal and Bacterial Type Strains, Phase II (KMG-II): from individual species to whole genera.</title>
        <authorList>
            <person name="Goeker M."/>
        </authorList>
    </citation>
    <scope>NUCLEOTIDE SEQUENCE [LARGE SCALE GENOMIC DNA]</scope>
    <source>
        <strain evidence="8 9">DSM 100673</strain>
    </source>
</reference>
<dbReference type="AlphaFoldDB" id="A0A2P8FAA7"/>
<dbReference type="PANTHER" id="PTHR15462:SF8">
    <property type="entry name" value="SERINE PROTEASE"/>
    <property type="match status" value="1"/>
</dbReference>
<evidence type="ECO:0000259" key="7">
    <source>
        <dbReference type="PROSITE" id="PS50240"/>
    </source>
</evidence>
<feature type="signal peptide" evidence="6">
    <location>
        <begin position="1"/>
        <end position="21"/>
    </location>
</feature>
<dbReference type="GO" id="GO:0004252">
    <property type="term" value="F:serine-type endopeptidase activity"/>
    <property type="evidence" value="ECO:0007669"/>
    <property type="project" value="InterPro"/>
</dbReference>
<dbReference type="PANTHER" id="PTHR15462">
    <property type="entry name" value="SERINE PROTEASE"/>
    <property type="match status" value="1"/>
</dbReference>
<dbReference type="EC" id="3.4.21.-" evidence="6"/>
<accession>A0A2P8FAA7</accession>
<keyword evidence="3 6" id="KW-0732">Signal</keyword>
<dbReference type="InterPro" id="IPR018114">
    <property type="entry name" value="TRYPSIN_HIS"/>
</dbReference>
<dbReference type="Proteomes" id="UP000240418">
    <property type="component" value="Unassembled WGS sequence"/>
</dbReference>
<evidence type="ECO:0000256" key="6">
    <source>
        <dbReference type="RuleBase" id="RU004296"/>
    </source>
</evidence>
<dbReference type="Pfam" id="PF00089">
    <property type="entry name" value="Trypsin"/>
    <property type="match status" value="1"/>
</dbReference>
<comment type="caution">
    <text evidence="8">The sequence shown here is derived from an EMBL/GenBank/DDBJ whole genome shotgun (WGS) entry which is preliminary data.</text>
</comment>
<dbReference type="OrthoDB" id="267336at2"/>
<evidence type="ECO:0000313" key="8">
    <source>
        <dbReference type="EMBL" id="PSL18653.1"/>
    </source>
</evidence>
<dbReference type="SUPFAM" id="SSF50494">
    <property type="entry name" value="Trypsin-like serine proteases"/>
    <property type="match status" value="1"/>
</dbReference>
<dbReference type="EMBL" id="PYGJ01000009">
    <property type="protein sequence ID" value="PSL18653.1"/>
    <property type="molecule type" value="Genomic_DNA"/>
</dbReference>
<gene>
    <name evidence="8" type="ORF">CLV88_10938</name>
</gene>
<comment type="similarity">
    <text evidence="1 6">Belongs to the peptidase S1B family.</text>
</comment>